<organism evidence="1 2">
    <name type="scientific">Lactuca virosa</name>
    <dbReference type="NCBI Taxonomy" id="75947"/>
    <lineage>
        <taxon>Eukaryota</taxon>
        <taxon>Viridiplantae</taxon>
        <taxon>Streptophyta</taxon>
        <taxon>Embryophyta</taxon>
        <taxon>Tracheophyta</taxon>
        <taxon>Spermatophyta</taxon>
        <taxon>Magnoliopsida</taxon>
        <taxon>eudicotyledons</taxon>
        <taxon>Gunneridae</taxon>
        <taxon>Pentapetalae</taxon>
        <taxon>asterids</taxon>
        <taxon>campanulids</taxon>
        <taxon>Asterales</taxon>
        <taxon>Asteraceae</taxon>
        <taxon>Cichorioideae</taxon>
        <taxon>Cichorieae</taxon>
        <taxon>Lactucinae</taxon>
        <taxon>Lactuca</taxon>
    </lineage>
</organism>
<reference evidence="1 2" key="1">
    <citation type="submission" date="2022-01" db="EMBL/GenBank/DDBJ databases">
        <authorList>
            <person name="Xiong W."/>
            <person name="Schranz E."/>
        </authorList>
    </citation>
    <scope>NUCLEOTIDE SEQUENCE [LARGE SCALE GENOMIC DNA]</scope>
</reference>
<dbReference type="EMBL" id="CAKMRJ010005523">
    <property type="protein sequence ID" value="CAH1444202.1"/>
    <property type="molecule type" value="Genomic_DNA"/>
</dbReference>
<evidence type="ECO:0000313" key="2">
    <source>
        <dbReference type="Proteomes" id="UP001157418"/>
    </source>
</evidence>
<name>A0AAU9P1R1_9ASTR</name>
<accession>A0AAU9P1R1</accession>
<dbReference type="Proteomes" id="UP001157418">
    <property type="component" value="Unassembled WGS sequence"/>
</dbReference>
<protein>
    <submittedName>
        <fullName evidence="1">Uncharacterized protein</fullName>
    </submittedName>
</protein>
<sequence>MFMISIQGLRYQTPMYSKPISNMLMVKCTSQNIFIEREPIYVSERGITARSGRNEVKLIQIWNSAPRDVTSLYQSDVKQHQLKPWGTKFQMEDGVVHVYANKDFFQCGELLQ</sequence>
<comment type="caution">
    <text evidence="1">The sequence shown here is derived from an EMBL/GenBank/DDBJ whole genome shotgun (WGS) entry which is preliminary data.</text>
</comment>
<proteinExistence type="predicted"/>
<gene>
    <name evidence="1" type="ORF">LVIROSA_LOCUS30060</name>
</gene>
<evidence type="ECO:0000313" key="1">
    <source>
        <dbReference type="EMBL" id="CAH1444202.1"/>
    </source>
</evidence>
<dbReference type="AlphaFoldDB" id="A0AAU9P1R1"/>
<keyword evidence="2" id="KW-1185">Reference proteome</keyword>